<sequence>MQAYFVRTGRDTFRATEHVGGAWNTDEQHIAPALGLLAHAVETDRDARRDDGLVLARLSYDILGTLPVDEVATTVTVLRPGRTIELVEATLAHGGRDTVRLRAWLMQPRDTAAVAGTALAPIPGPAGVPEWDGSTLWPGGFIASAHIRRQQDEPGRAVFWVRTDLPLIADEAVSGTATAAGLFDIANGMTVRADPRAVAFPNVDLTAHLFTPPRAGWLGFDTRVSFGPDGLGLTQSVLHDEAGPIGSLAQTLTVRP</sequence>
<comment type="caution">
    <text evidence="3">The sequence shown here is derived from an EMBL/GenBank/DDBJ whole genome shotgun (WGS) entry which is preliminary data.</text>
</comment>
<dbReference type="Pfam" id="PF20789">
    <property type="entry name" value="4HBT_3C"/>
    <property type="match status" value="1"/>
</dbReference>
<dbReference type="InterPro" id="IPR049449">
    <property type="entry name" value="TesB_ACOT8-like_N"/>
</dbReference>
<dbReference type="InterPro" id="IPR029069">
    <property type="entry name" value="HotDog_dom_sf"/>
</dbReference>
<dbReference type="Gene3D" id="2.40.160.210">
    <property type="entry name" value="Acyl-CoA thioesterase, double hotdog domain"/>
    <property type="match status" value="1"/>
</dbReference>
<organism evidence="3 4">
    <name type="scientific">Tsukamurella soli</name>
    <dbReference type="NCBI Taxonomy" id="644556"/>
    <lineage>
        <taxon>Bacteria</taxon>
        <taxon>Bacillati</taxon>
        <taxon>Actinomycetota</taxon>
        <taxon>Actinomycetes</taxon>
        <taxon>Mycobacteriales</taxon>
        <taxon>Tsukamurellaceae</taxon>
        <taxon>Tsukamurella</taxon>
    </lineage>
</organism>
<feature type="domain" description="Acyl-CoA thioesterase-like C-terminal" evidence="2">
    <location>
        <begin position="150"/>
        <end position="254"/>
    </location>
</feature>
<dbReference type="RefSeq" id="WP_344991843.1">
    <property type="nucleotide sequence ID" value="NZ_BAABFR010000010.1"/>
</dbReference>
<dbReference type="InterPro" id="IPR049450">
    <property type="entry name" value="ACOT8-like_C"/>
</dbReference>
<proteinExistence type="predicted"/>
<evidence type="ECO:0000259" key="1">
    <source>
        <dbReference type="Pfam" id="PF13622"/>
    </source>
</evidence>
<evidence type="ECO:0000313" key="3">
    <source>
        <dbReference type="EMBL" id="GAA4386708.1"/>
    </source>
</evidence>
<reference evidence="4" key="1">
    <citation type="journal article" date="2019" name="Int. J. Syst. Evol. Microbiol.">
        <title>The Global Catalogue of Microorganisms (GCM) 10K type strain sequencing project: providing services to taxonomists for standard genome sequencing and annotation.</title>
        <authorList>
            <consortium name="The Broad Institute Genomics Platform"/>
            <consortium name="The Broad Institute Genome Sequencing Center for Infectious Disease"/>
            <person name="Wu L."/>
            <person name="Ma J."/>
        </authorList>
    </citation>
    <scope>NUCLEOTIDE SEQUENCE [LARGE SCALE GENOMIC DNA]</scope>
    <source>
        <strain evidence="4">JCM 17688</strain>
    </source>
</reference>
<accession>A0ABP8J894</accession>
<evidence type="ECO:0000313" key="4">
    <source>
        <dbReference type="Proteomes" id="UP001500635"/>
    </source>
</evidence>
<keyword evidence="4" id="KW-1185">Reference proteome</keyword>
<gene>
    <name evidence="3" type="ORF">GCM10023147_10330</name>
</gene>
<name>A0ABP8J894_9ACTN</name>
<dbReference type="InterPro" id="IPR042171">
    <property type="entry name" value="Acyl-CoA_hotdog"/>
</dbReference>
<dbReference type="Pfam" id="PF13622">
    <property type="entry name" value="4HBT_3"/>
    <property type="match status" value="1"/>
</dbReference>
<dbReference type="Proteomes" id="UP001500635">
    <property type="component" value="Unassembled WGS sequence"/>
</dbReference>
<dbReference type="SUPFAM" id="SSF54637">
    <property type="entry name" value="Thioesterase/thiol ester dehydrase-isomerase"/>
    <property type="match status" value="1"/>
</dbReference>
<dbReference type="EMBL" id="BAABFR010000010">
    <property type="protein sequence ID" value="GAA4386708.1"/>
    <property type="molecule type" value="Genomic_DNA"/>
</dbReference>
<evidence type="ECO:0000259" key="2">
    <source>
        <dbReference type="Pfam" id="PF20789"/>
    </source>
</evidence>
<protein>
    <submittedName>
        <fullName evidence="3">Thioesterase family protein</fullName>
    </submittedName>
</protein>
<feature type="domain" description="Acyl-CoA thioesterase-like N-terminal HotDog" evidence="1">
    <location>
        <begin position="22"/>
        <end position="105"/>
    </location>
</feature>